<sequence>MHMFLIVLLLLLPVSPAHALASGKCTGWYIWNTCTHNCQREVHFLLH</sequence>
<proteinExistence type="predicted"/>
<feature type="signal peptide" evidence="1">
    <location>
        <begin position="1"/>
        <end position="19"/>
    </location>
</feature>
<reference evidence="2" key="2">
    <citation type="journal article" date="2015" name="Data Brief">
        <title>Shoot transcriptome of the giant reed, Arundo donax.</title>
        <authorList>
            <person name="Barrero R.A."/>
            <person name="Guerrero F.D."/>
            <person name="Moolhuijzen P."/>
            <person name="Goolsby J.A."/>
            <person name="Tidwell J."/>
            <person name="Bellgard S.E."/>
            <person name="Bellgard M.I."/>
        </authorList>
    </citation>
    <scope>NUCLEOTIDE SEQUENCE</scope>
    <source>
        <tissue evidence="2">Shoot tissue taken approximately 20 cm above the soil surface</tissue>
    </source>
</reference>
<dbReference type="AlphaFoldDB" id="A0A0A9ER10"/>
<organism evidence="2">
    <name type="scientific">Arundo donax</name>
    <name type="common">Giant reed</name>
    <name type="synonym">Donax arundinaceus</name>
    <dbReference type="NCBI Taxonomy" id="35708"/>
    <lineage>
        <taxon>Eukaryota</taxon>
        <taxon>Viridiplantae</taxon>
        <taxon>Streptophyta</taxon>
        <taxon>Embryophyta</taxon>
        <taxon>Tracheophyta</taxon>
        <taxon>Spermatophyta</taxon>
        <taxon>Magnoliopsida</taxon>
        <taxon>Liliopsida</taxon>
        <taxon>Poales</taxon>
        <taxon>Poaceae</taxon>
        <taxon>PACMAD clade</taxon>
        <taxon>Arundinoideae</taxon>
        <taxon>Arundineae</taxon>
        <taxon>Arundo</taxon>
    </lineage>
</organism>
<protein>
    <submittedName>
        <fullName evidence="2">Uncharacterized protein</fullName>
    </submittedName>
</protein>
<name>A0A0A9ER10_ARUDO</name>
<evidence type="ECO:0000256" key="1">
    <source>
        <dbReference type="SAM" id="SignalP"/>
    </source>
</evidence>
<feature type="chain" id="PRO_5002064417" evidence="1">
    <location>
        <begin position="20"/>
        <end position="47"/>
    </location>
</feature>
<evidence type="ECO:0000313" key="2">
    <source>
        <dbReference type="EMBL" id="JAE00316.1"/>
    </source>
</evidence>
<accession>A0A0A9ER10</accession>
<dbReference type="EMBL" id="GBRH01197580">
    <property type="protein sequence ID" value="JAE00316.1"/>
    <property type="molecule type" value="Transcribed_RNA"/>
</dbReference>
<reference evidence="2" key="1">
    <citation type="submission" date="2014-09" db="EMBL/GenBank/DDBJ databases">
        <authorList>
            <person name="Magalhaes I.L.F."/>
            <person name="Oliveira U."/>
            <person name="Santos F.R."/>
            <person name="Vidigal T.H.D.A."/>
            <person name="Brescovit A.D."/>
            <person name="Santos A.J."/>
        </authorList>
    </citation>
    <scope>NUCLEOTIDE SEQUENCE</scope>
    <source>
        <tissue evidence="2">Shoot tissue taken approximately 20 cm above the soil surface</tissue>
    </source>
</reference>
<keyword evidence="1" id="KW-0732">Signal</keyword>